<dbReference type="Pfam" id="PF07603">
    <property type="entry name" value="Lcl_C"/>
    <property type="match status" value="1"/>
</dbReference>
<dbReference type="KEGG" id="nli:G3M70_03170"/>
<sequence length="164" mass="19040">MENRFTDNGNGTVQDNLTKLVWKKEDSFQEFKRFITYRQANKYIEKLNEESFAGWDDWRLPSREEAHSLYIQDKSQKVLDKYEMELFIDQVFPAGCGWDTWTSNKRGKITAYTYAFSSGTGGHKDVDDNLNSSLRPVRGTADEAVLKSFGKIKPRKGMFVSDQR</sequence>
<dbReference type="EMBL" id="CP048685">
    <property type="protein sequence ID" value="QPJ60943.1"/>
    <property type="molecule type" value="Genomic_DNA"/>
</dbReference>
<accession>A0A7T0BU29</accession>
<dbReference type="InterPro" id="IPR011460">
    <property type="entry name" value="Lcl_C"/>
</dbReference>
<reference evidence="2 3" key="1">
    <citation type="submission" date="2020-02" db="EMBL/GenBank/DDBJ databases">
        <title>Genomic and physiological characterization of two novel Nitrospinaceae genera.</title>
        <authorList>
            <person name="Mueller A.J."/>
            <person name="Jung M.-Y."/>
            <person name="Strachan C.R."/>
            <person name="Herbold C.W."/>
            <person name="Kirkegaard R.H."/>
            <person name="Daims H."/>
        </authorList>
    </citation>
    <scope>NUCLEOTIDE SEQUENCE [LARGE SCALE GENOMIC DNA]</scope>
    <source>
        <strain evidence="2">EB</strain>
    </source>
</reference>
<gene>
    <name evidence="2" type="ORF">G3M70_03170</name>
</gene>
<evidence type="ECO:0000313" key="2">
    <source>
        <dbReference type="EMBL" id="QPJ60943.1"/>
    </source>
</evidence>
<evidence type="ECO:0000259" key="1">
    <source>
        <dbReference type="Pfam" id="PF07603"/>
    </source>
</evidence>
<organism evidence="2 3">
    <name type="scientific">Candidatus Nitronauta litoralis</name>
    <dbReference type="NCBI Taxonomy" id="2705533"/>
    <lineage>
        <taxon>Bacteria</taxon>
        <taxon>Pseudomonadati</taxon>
        <taxon>Nitrospinota/Tectimicrobiota group</taxon>
        <taxon>Nitrospinota</taxon>
        <taxon>Nitrospinia</taxon>
        <taxon>Nitrospinales</taxon>
        <taxon>Nitrospinaceae</taxon>
        <taxon>Candidatus Nitronauta</taxon>
    </lineage>
</organism>
<dbReference type="AlphaFoldDB" id="A0A7T0BU29"/>
<dbReference type="Proteomes" id="UP000594688">
    <property type="component" value="Chromosome"/>
</dbReference>
<feature type="domain" description="Lcl C-terminal" evidence="1">
    <location>
        <begin position="11"/>
        <end position="138"/>
    </location>
</feature>
<name>A0A7T0BU29_9BACT</name>
<evidence type="ECO:0000313" key="3">
    <source>
        <dbReference type="Proteomes" id="UP000594688"/>
    </source>
</evidence>
<proteinExistence type="predicted"/>
<protein>
    <submittedName>
        <fullName evidence="2">DUF1566 domain-containing protein</fullName>
    </submittedName>
</protein>